<name>A0A0R3VZR4_TAEAS</name>
<evidence type="ECO:0000256" key="1">
    <source>
        <dbReference type="SAM" id="MobiDB-lite"/>
    </source>
</evidence>
<protein>
    <submittedName>
        <fullName evidence="2 4">Uncharacterized protein</fullName>
    </submittedName>
</protein>
<dbReference type="EMBL" id="UYRS01004001">
    <property type="protein sequence ID" value="VDK26574.1"/>
    <property type="molecule type" value="Genomic_DNA"/>
</dbReference>
<dbReference type="AlphaFoldDB" id="A0A0R3VZR4"/>
<reference evidence="2 3" key="2">
    <citation type="submission" date="2018-11" db="EMBL/GenBank/DDBJ databases">
        <authorList>
            <consortium name="Pathogen Informatics"/>
        </authorList>
    </citation>
    <scope>NUCLEOTIDE SEQUENCE [LARGE SCALE GENOMIC DNA]</scope>
</reference>
<accession>A0A0R3VZR4</accession>
<evidence type="ECO:0000313" key="3">
    <source>
        <dbReference type="Proteomes" id="UP000282613"/>
    </source>
</evidence>
<reference evidence="4" key="1">
    <citation type="submission" date="2017-02" db="UniProtKB">
        <authorList>
            <consortium name="WormBaseParasite"/>
        </authorList>
    </citation>
    <scope>IDENTIFICATION</scope>
</reference>
<sequence>MRPFFVRAKHTNVSSNAESTADGVLSRNPNDPLPPLPSTMPRPQWANEEGEEAHGYDVSEGTYYDTVADPPTFSCNGDLVGREEISEFEGTYYNHNQHPNSDMENDDMEEGGGRSRRLSFFTYKSSCMEDSMLEATLSDVEASAEAVFIAMLPPLPVTLEERWRRMMSAYQTQVGEEAEEEHLYDEVASNDCGMWVDKTW</sequence>
<evidence type="ECO:0000313" key="4">
    <source>
        <dbReference type="WBParaSite" id="TASK_0000290801-mRNA-1"/>
    </source>
</evidence>
<organism evidence="4">
    <name type="scientific">Taenia asiatica</name>
    <name type="common">Asian tapeworm</name>
    <dbReference type="NCBI Taxonomy" id="60517"/>
    <lineage>
        <taxon>Eukaryota</taxon>
        <taxon>Metazoa</taxon>
        <taxon>Spiralia</taxon>
        <taxon>Lophotrochozoa</taxon>
        <taxon>Platyhelminthes</taxon>
        <taxon>Cestoda</taxon>
        <taxon>Eucestoda</taxon>
        <taxon>Cyclophyllidea</taxon>
        <taxon>Taeniidae</taxon>
        <taxon>Taenia</taxon>
    </lineage>
</organism>
<feature type="compositionally biased region" description="Pro residues" evidence="1">
    <location>
        <begin position="31"/>
        <end position="40"/>
    </location>
</feature>
<gene>
    <name evidence="2" type="ORF">TASK_LOCUS2909</name>
</gene>
<evidence type="ECO:0000313" key="2">
    <source>
        <dbReference type="EMBL" id="VDK26574.1"/>
    </source>
</evidence>
<dbReference type="WBParaSite" id="TASK_0000290801-mRNA-1">
    <property type="protein sequence ID" value="TASK_0000290801-mRNA-1"/>
    <property type="gene ID" value="TASK_0000290801"/>
</dbReference>
<feature type="region of interest" description="Disordered" evidence="1">
    <location>
        <begin position="8"/>
        <end position="51"/>
    </location>
</feature>
<dbReference type="Proteomes" id="UP000282613">
    <property type="component" value="Unassembled WGS sequence"/>
</dbReference>
<keyword evidence="3" id="KW-1185">Reference proteome</keyword>
<proteinExistence type="predicted"/>